<sequence>MWPWGHAAVGYLCYVGIATITGDRRYGLPVLAVLLGTQFPDLIDKPLAWTVPLLPSGRSLAHSLVTTGPVLLGALLIAYRARPRRSYLVATLGFALGHVTHVLGDGLHAFLDGMYSDLSYLAWPVLAPPAYETEQSFIAHFQQFEPTGTVLFEFALVGLAIAVWVILRVRSGGRSLWFRRLRKMT</sequence>
<feature type="transmembrane region" description="Helical" evidence="1">
    <location>
        <begin position="86"/>
        <end position="104"/>
    </location>
</feature>
<dbReference type="Pfam" id="PF04307">
    <property type="entry name" value="YdjM"/>
    <property type="match status" value="1"/>
</dbReference>
<dbReference type="eggNOG" id="arCOG03392">
    <property type="taxonomic scope" value="Archaea"/>
</dbReference>
<proteinExistence type="predicted"/>
<accession>C7NM59</accession>
<keyword evidence="1" id="KW-1133">Transmembrane helix</keyword>
<organism evidence="2 3">
    <name type="scientific">Halorhabdus utahensis (strain DSM 12940 / JCM 11049 / AX-2)</name>
    <dbReference type="NCBI Taxonomy" id="519442"/>
    <lineage>
        <taxon>Archaea</taxon>
        <taxon>Methanobacteriati</taxon>
        <taxon>Methanobacteriota</taxon>
        <taxon>Stenosarchaea group</taxon>
        <taxon>Halobacteria</taxon>
        <taxon>Halobacteriales</taxon>
        <taxon>Haloarculaceae</taxon>
        <taxon>Halorhabdus</taxon>
    </lineage>
</organism>
<evidence type="ECO:0000313" key="2">
    <source>
        <dbReference type="EMBL" id="ACV11267.1"/>
    </source>
</evidence>
<name>C7NM59_HALUD</name>
<gene>
    <name evidence="2" type="ordered locus">Huta_1088</name>
</gene>
<keyword evidence="1" id="KW-0812">Transmembrane</keyword>
<dbReference type="OrthoDB" id="206308at2157"/>
<dbReference type="InterPro" id="IPR007404">
    <property type="entry name" value="YdjM-like"/>
</dbReference>
<dbReference type="AlphaFoldDB" id="C7NM59"/>
<keyword evidence="3" id="KW-1185">Reference proteome</keyword>
<dbReference type="HOGENOM" id="CLU_089194_0_0_2"/>
<dbReference type="STRING" id="519442.Huta_1088"/>
<feature type="transmembrane region" description="Helical" evidence="1">
    <location>
        <begin position="150"/>
        <end position="169"/>
    </location>
</feature>
<keyword evidence="1" id="KW-0472">Membrane</keyword>
<evidence type="ECO:0000256" key="1">
    <source>
        <dbReference type="SAM" id="Phobius"/>
    </source>
</evidence>
<feature type="transmembrane region" description="Helical" evidence="1">
    <location>
        <begin position="60"/>
        <end position="79"/>
    </location>
</feature>
<protein>
    <submittedName>
        <fullName evidence="2">Putative membrane-bound metal-dependent hydrolase</fullName>
    </submittedName>
</protein>
<keyword evidence="2" id="KW-0378">Hydrolase</keyword>
<reference evidence="2 3" key="1">
    <citation type="journal article" date="2009" name="Stand. Genomic Sci.">
        <title>Complete genome sequence of Halorhabdus utahensis type strain (AX-2).</title>
        <authorList>
            <person name="Anderson I."/>
            <person name="Tindall B.J."/>
            <person name="Pomrenke H."/>
            <person name="Goker M."/>
            <person name="Lapidus A."/>
            <person name="Nolan M."/>
            <person name="Copeland A."/>
            <person name="Glavina Del Rio T."/>
            <person name="Chen F."/>
            <person name="Tice H."/>
            <person name="Cheng J.F."/>
            <person name="Lucas S."/>
            <person name="Chertkov O."/>
            <person name="Bruce D."/>
            <person name="Brettin T."/>
            <person name="Detter J.C."/>
            <person name="Han C."/>
            <person name="Goodwin L."/>
            <person name="Land M."/>
            <person name="Hauser L."/>
            <person name="Chang Y.J."/>
            <person name="Jeffries C.D."/>
            <person name="Pitluck S."/>
            <person name="Pati A."/>
            <person name="Mavromatis K."/>
            <person name="Ivanova N."/>
            <person name="Ovchinnikova G."/>
            <person name="Chen A."/>
            <person name="Palaniappan K."/>
            <person name="Chain P."/>
            <person name="Rohde M."/>
            <person name="Bristow J."/>
            <person name="Eisen J.A."/>
            <person name="Markowitz V."/>
            <person name="Hugenholtz P."/>
            <person name="Kyrpides N.C."/>
            <person name="Klenk H.P."/>
        </authorList>
    </citation>
    <scope>NUCLEOTIDE SEQUENCE [LARGE SCALE GENOMIC DNA]</scope>
    <source>
        <strain evidence="3">DSM 12940 / JCM 11049 / AX-2</strain>
    </source>
</reference>
<dbReference type="GO" id="GO:0016787">
    <property type="term" value="F:hydrolase activity"/>
    <property type="evidence" value="ECO:0007669"/>
    <property type="project" value="UniProtKB-KW"/>
</dbReference>
<dbReference type="KEGG" id="hut:Huta_1088"/>
<dbReference type="EMBL" id="CP001687">
    <property type="protein sequence ID" value="ACV11267.1"/>
    <property type="molecule type" value="Genomic_DNA"/>
</dbReference>
<evidence type="ECO:0000313" key="3">
    <source>
        <dbReference type="Proteomes" id="UP000002071"/>
    </source>
</evidence>
<dbReference type="RefSeq" id="WP_015788843.1">
    <property type="nucleotide sequence ID" value="NC_013158.1"/>
</dbReference>
<dbReference type="Proteomes" id="UP000002071">
    <property type="component" value="Chromosome"/>
</dbReference>
<dbReference type="GeneID" id="8383362"/>